<evidence type="ECO:0000313" key="2">
    <source>
        <dbReference type="EMBL" id="MCD7471675.1"/>
    </source>
</evidence>
<evidence type="ECO:0000313" key="3">
    <source>
        <dbReference type="Proteomes" id="UP000823775"/>
    </source>
</evidence>
<feature type="region of interest" description="Disordered" evidence="1">
    <location>
        <begin position="122"/>
        <end position="147"/>
    </location>
</feature>
<accession>A0ABS8TLC8</accession>
<evidence type="ECO:0000256" key="1">
    <source>
        <dbReference type="SAM" id="MobiDB-lite"/>
    </source>
</evidence>
<dbReference type="EMBL" id="JACEIK010001710">
    <property type="protein sequence ID" value="MCD7471675.1"/>
    <property type="molecule type" value="Genomic_DNA"/>
</dbReference>
<proteinExistence type="predicted"/>
<comment type="caution">
    <text evidence="2">The sequence shown here is derived from an EMBL/GenBank/DDBJ whole genome shotgun (WGS) entry which is preliminary data.</text>
</comment>
<sequence length="284" mass="32025">MLLVMMKQMEMLTSYVKGFHAKNSHVVQDYDDGYYGNQGSNNVSNLSIPTSCGSTEVLPPHMESTLEVVLGKVGAVTEEGVQDHLSKLLDLTTMSGKWRKRLLKNLIVDVFLESARAPIPSKGNRTFQEEPVNRRANRKTGKRRSTADLGVQNYVSEQGNNRGSWKITSGHSHARHRLECEGRRFKSHLKPSTHCIGRNQSHHIQSSKKIEDKVNQFQWVARIIAQGQPQWVVSKGLIHRRDLKFDARMCLDLVYSRLMPSRNTSEVPIEVATLQGGIIEACAH</sequence>
<gene>
    <name evidence="2" type="ORF">HAX54_012286</name>
</gene>
<protein>
    <submittedName>
        <fullName evidence="2">Uncharacterized protein</fullName>
    </submittedName>
</protein>
<keyword evidence="3" id="KW-1185">Reference proteome</keyword>
<reference evidence="2 3" key="1">
    <citation type="journal article" date="2021" name="BMC Genomics">
        <title>Datura genome reveals duplications of psychoactive alkaloid biosynthetic genes and high mutation rate following tissue culture.</title>
        <authorList>
            <person name="Rajewski A."/>
            <person name="Carter-House D."/>
            <person name="Stajich J."/>
            <person name="Litt A."/>
        </authorList>
    </citation>
    <scope>NUCLEOTIDE SEQUENCE [LARGE SCALE GENOMIC DNA]</scope>
    <source>
        <strain evidence="2">AR-01</strain>
    </source>
</reference>
<dbReference type="Proteomes" id="UP000823775">
    <property type="component" value="Unassembled WGS sequence"/>
</dbReference>
<feature type="compositionally biased region" description="Basic residues" evidence="1">
    <location>
        <begin position="135"/>
        <end position="144"/>
    </location>
</feature>
<organism evidence="2 3">
    <name type="scientific">Datura stramonium</name>
    <name type="common">Jimsonweed</name>
    <name type="synonym">Common thornapple</name>
    <dbReference type="NCBI Taxonomy" id="4076"/>
    <lineage>
        <taxon>Eukaryota</taxon>
        <taxon>Viridiplantae</taxon>
        <taxon>Streptophyta</taxon>
        <taxon>Embryophyta</taxon>
        <taxon>Tracheophyta</taxon>
        <taxon>Spermatophyta</taxon>
        <taxon>Magnoliopsida</taxon>
        <taxon>eudicotyledons</taxon>
        <taxon>Gunneridae</taxon>
        <taxon>Pentapetalae</taxon>
        <taxon>asterids</taxon>
        <taxon>lamiids</taxon>
        <taxon>Solanales</taxon>
        <taxon>Solanaceae</taxon>
        <taxon>Solanoideae</taxon>
        <taxon>Datureae</taxon>
        <taxon>Datura</taxon>
    </lineage>
</organism>
<name>A0ABS8TLC8_DATST</name>